<evidence type="ECO:0000259" key="7">
    <source>
        <dbReference type="Pfam" id="PF04055"/>
    </source>
</evidence>
<keyword evidence="2" id="KW-0004">4Fe-4S</keyword>
<dbReference type="RefSeq" id="WP_096206187.1">
    <property type="nucleotide sequence ID" value="NZ_FZMP01000183.1"/>
</dbReference>
<dbReference type="InterPro" id="IPR007197">
    <property type="entry name" value="rSAM"/>
</dbReference>
<dbReference type="InterPro" id="IPR058240">
    <property type="entry name" value="rSAM_sf"/>
</dbReference>
<keyword evidence="10" id="KW-1185">Reference proteome</keyword>
<keyword evidence="4" id="KW-0479">Metal-binding</keyword>
<dbReference type="InterPro" id="IPR013785">
    <property type="entry name" value="Aldolase_TIM"/>
</dbReference>
<dbReference type="GO" id="GO:0003824">
    <property type="term" value="F:catalytic activity"/>
    <property type="evidence" value="ECO:0007669"/>
    <property type="project" value="InterPro"/>
</dbReference>
<name>A0A284VQH3_9EURY</name>
<evidence type="ECO:0000313" key="9">
    <source>
        <dbReference type="EMBL" id="SNQ61512.1"/>
    </source>
</evidence>
<feature type="domain" description="4Fe4S-binding SPASM" evidence="8">
    <location>
        <begin position="241"/>
        <end position="296"/>
    </location>
</feature>
<dbReference type="InterPro" id="IPR023885">
    <property type="entry name" value="4Fe4S-binding_SPASM_dom"/>
</dbReference>
<dbReference type="CDD" id="cd01335">
    <property type="entry name" value="Radical_SAM"/>
    <property type="match status" value="1"/>
</dbReference>
<dbReference type="Pfam" id="PF13186">
    <property type="entry name" value="SPASM"/>
    <property type="match status" value="1"/>
</dbReference>
<evidence type="ECO:0000256" key="2">
    <source>
        <dbReference type="ARBA" id="ARBA00022485"/>
    </source>
</evidence>
<dbReference type="AlphaFoldDB" id="A0A284VQH3"/>
<reference evidence="10" key="1">
    <citation type="submission" date="2017-06" db="EMBL/GenBank/DDBJ databases">
        <authorList>
            <person name="Cremers G."/>
        </authorList>
    </citation>
    <scope>NUCLEOTIDE SEQUENCE [LARGE SCALE GENOMIC DNA]</scope>
</reference>
<dbReference type="EMBL" id="FZMP01000183">
    <property type="protein sequence ID" value="SNQ61512.1"/>
    <property type="molecule type" value="Genomic_DNA"/>
</dbReference>
<evidence type="ECO:0000256" key="4">
    <source>
        <dbReference type="ARBA" id="ARBA00022723"/>
    </source>
</evidence>
<proteinExistence type="predicted"/>
<gene>
    <name evidence="9" type="ORF">MNV_380012</name>
</gene>
<dbReference type="SUPFAM" id="SSF102114">
    <property type="entry name" value="Radical SAM enzymes"/>
    <property type="match status" value="1"/>
</dbReference>
<dbReference type="PANTHER" id="PTHR11228:SF7">
    <property type="entry name" value="PQQA PEPTIDE CYCLASE"/>
    <property type="match status" value="1"/>
</dbReference>
<dbReference type="GO" id="GO:0046872">
    <property type="term" value="F:metal ion binding"/>
    <property type="evidence" value="ECO:0007669"/>
    <property type="project" value="UniProtKB-KW"/>
</dbReference>
<organism evidence="9 10">
    <name type="scientific">Candidatus Methanoperedens nitratireducens</name>
    <dbReference type="NCBI Taxonomy" id="1392998"/>
    <lineage>
        <taxon>Archaea</taxon>
        <taxon>Methanobacteriati</taxon>
        <taxon>Methanobacteriota</taxon>
        <taxon>Stenosarchaea group</taxon>
        <taxon>Methanomicrobia</taxon>
        <taxon>Methanosarcinales</taxon>
        <taxon>ANME-2 cluster</taxon>
        <taxon>Candidatus Methanoperedentaceae</taxon>
        <taxon>Candidatus Methanoperedens</taxon>
    </lineage>
</organism>
<dbReference type="OrthoDB" id="30736at2157"/>
<dbReference type="InterPro" id="IPR017200">
    <property type="entry name" value="PqqE-like"/>
</dbReference>
<dbReference type="PANTHER" id="PTHR11228">
    <property type="entry name" value="RADICAL SAM DOMAIN PROTEIN"/>
    <property type="match status" value="1"/>
</dbReference>
<dbReference type="PIRSF" id="PIRSF037420">
    <property type="entry name" value="PQQ_syn_pqqE"/>
    <property type="match status" value="1"/>
</dbReference>
<evidence type="ECO:0000256" key="3">
    <source>
        <dbReference type="ARBA" id="ARBA00022691"/>
    </source>
</evidence>
<dbReference type="Pfam" id="PF04055">
    <property type="entry name" value="Radical_SAM"/>
    <property type="match status" value="1"/>
</dbReference>
<evidence type="ECO:0000256" key="5">
    <source>
        <dbReference type="ARBA" id="ARBA00023004"/>
    </source>
</evidence>
<feature type="domain" description="Radical SAM core" evidence="7">
    <location>
        <begin position="11"/>
        <end position="163"/>
    </location>
</feature>
<evidence type="ECO:0000259" key="8">
    <source>
        <dbReference type="Pfam" id="PF13186"/>
    </source>
</evidence>
<sequence length="337" mass="38427">MRLPTDAIIAVTYKCNSKCVMCDIWKKPACEEIEPRLYAKLPGSLKYINISGGEPFLRKNLPEVIAVLSKTCNEPRIGISTNGLFTDRIKEHMETILSNSIRNVSVNVSIHGIGKFHDAVECIKNAFDRAIDTVHVLKEIGVKDIGIAYTATNHNISQLSNVIELAKELDVQYTFCGIAHSSELMFKSTNEPIADLEELHTQLEKLTKNHLKSFYPRDWFRAYIDSGNYYYAKTGKRKIQCGAGTDFFFMTPDGDVHPDNVLNWNFGNITNRAFDEIWNSREANEFRDKVNINNCPHPCWMLCTVFPHMRHNALNCIKWVLINKFKVNSGMNFSPVQ</sequence>
<dbReference type="SFLD" id="SFLDS00029">
    <property type="entry name" value="Radical_SAM"/>
    <property type="match status" value="1"/>
</dbReference>
<dbReference type="SFLD" id="SFLDG01067">
    <property type="entry name" value="SPASM/twitch_domain_containing"/>
    <property type="match status" value="1"/>
</dbReference>
<keyword evidence="5" id="KW-0408">Iron</keyword>
<dbReference type="GO" id="GO:0051539">
    <property type="term" value="F:4 iron, 4 sulfur cluster binding"/>
    <property type="evidence" value="ECO:0007669"/>
    <property type="project" value="UniProtKB-KW"/>
</dbReference>
<dbReference type="Gene3D" id="3.20.20.70">
    <property type="entry name" value="Aldolase class I"/>
    <property type="match status" value="1"/>
</dbReference>
<evidence type="ECO:0000256" key="1">
    <source>
        <dbReference type="ARBA" id="ARBA00001966"/>
    </source>
</evidence>
<keyword evidence="6" id="KW-0411">Iron-sulfur</keyword>
<protein>
    <submittedName>
        <fullName evidence="9">Putative Fe-S oxidoreductase</fullName>
    </submittedName>
</protein>
<evidence type="ECO:0000256" key="6">
    <source>
        <dbReference type="ARBA" id="ARBA00023014"/>
    </source>
</evidence>
<keyword evidence="3" id="KW-0949">S-adenosyl-L-methionine</keyword>
<evidence type="ECO:0000313" key="10">
    <source>
        <dbReference type="Proteomes" id="UP000218615"/>
    </source>
</evidence>
<dbReference type="Proteomes" id="UP000218615">
    <property type="component" value="Unassembled WGS sequence"/>
</dbReference>
<accession>A0A284VQH3</accession>
<dbReference type="InterPro" id="IPR050377">
    <property type="entry name" value="Radical_SAM_PqqE_MftC-like"/>
</dbReference>
<comment type="cofactor">
    <cofactor evidence="1">
        <name>[4Fe-4S] cluster</name>
        <dbReference type="ChEBI" id="CHEBI:49883"/>
    </cofactor>
</comment>